<evidence type="ECO:0000313" key="1">
    <source>
        <dbReference type="EMBL" id="SUP75916.1"/>
    </source>
</evidence>
<evidence type="ECO:0000313" key="2">
    <source>
        <dbReference type="Proteomes" id="UP000254835"/>
    </source>
</evidence>
<dbReference type="AlphaFoldDB" id="A0A380PQN4"/>
<gene>
    <name evidence="1" type="ORF">NCTC11470_00936</name>
</gene>
<proteinExistence type="predicted"/>
<organism evidence="1 2">
    <name type="scientific">Yersinia frederiksenii</name>
    <dbReference type="NCBI Taxonomy" id="29484"/>
    <lineage>
        <taxon>Bacteria</taxon>
        <taxon>Pseudomonadati</taxon>
        <taxon>Pseudomonadota</taxon>
        <taxon>Gammaproteobacteria</taxon>
        <taxon>Enterobacterales</taxon>
        <taxon>Yersiniaceae</taxon>
        <taxon>Yersinia</taxon>
    </lineage>
</organism>
<protein>
    <submittedName>
        <fullName evidence="1">Uncharacterized protein</fullName>
    </submittedName>
</protein>
<dbReference type="EMBL" id="UHJA01000001">
    <property type="protein sequence ID" value="SUP75916.1"/>
    <property type="molecule type" value="Genomic_DNA"/>
</dbReference>
<sequence length="79" mass="8357">MAERVLNFINAGEQDVSEVIISTGVHLASPADPLAKVTYTISYPSQSATNPLSLKEEFAKAAEEITSDANNRGVPPGQV</sequence>
<name>A0A380PQN4_YERFR</name>
<reference evidence="1 2" key="1">
    <citation type="submission" date="2018-06" db="EMBL/GenBank/DDBJ databases">
        <authorList>
            <consortium name="Pathogen Informatics"/>
            <person name="Doyle S."/>
        </authorList>
    </citation>
    <scope>NUCLEOTIDE SEQUENCE [LARGE SCALE GENOMIC DNA]</scope>
    <source>
        <strain evidence="1 2">NCTC11470</strain>
    </source>
</reference>
<dbReference type="GeneID" id="57906193"/>
<accession>A0A380PQN4</accession>
<dbReference type="Proteomes" id="UP000254835">
    <property type="component" value="Unassembled WGS sequence"/>
</dbReference>
<dbReference type="RefSeq" id="WP_032911996.1">
    <property type="nucleotide sequence ID" value="NZ_CP023964.1"/>
</dbReference>